<evidence type="ECO:0000313" key="2">
    <source>
        <dbReference type="EMBL" id="PXV82213.1"/>
    </source>
</evidence>
<sequence length="125" mass="13926">MCRTAHAQYVSVTRHVPVAIGVMRNDSTRVSGRTINSLFASLPLASREAVRAAFMTTLSTPVENMPVLLQWLSQTIPLTHFLIIIEGCFLKALPPWDILANLWPLAAISLTTLPMVIIFTRNRLQ</sequence>
<keyword evidence="1" id="KW-1133">Transmembrane helix</keyword>
<reference evidence="2 3" key="1">
    <citation type="submission" date="2018-04" db="EMBL/GenBank/DDBJ databases">
        <title>Active sludge and wastewater microbial communities from Klosterneuburg, Austria.</title>
        <authorList>
            <person name="Wagner M."/>
        </authorList>
    </citation>
    <scope>NUCLEOTIDE SEQUENCE [LARGE SCALE GENOMIC DNA]</scope>
    <source>
        <strain evidence="2 3">Nm 57</strain>
    </source>
</reference>
<keyword evidence="3" id="KW-1185">Reference proteome</keyword>
<gene>
    <name evidence="2" type="ORF">C8R14_10935</name>
</gene>
<organism evidence="2 3">
    <name type="scientific">Nitrosomonas eutropha</name>
    <dbReference type="NCBI Taxonomy" id="916"/>
    <lineage>
        <taxon>Bacteria</taxon>
        <taxon>Pseudomonadati</taxon>
        <taxon>Pseudomonadota</taxon>
        <taxon>Betaproteobacteria</taxon>
        <taxon>Nitrosomonadales</taxon>
        <taxon>Nitrosomonadaceae</taxon>
        <taxon>Nitrosomonas</taxon>
    </lineage>
</organism>
<evidence type="ECO:0000256" key="1">
    <source>
        <dbReference type="SAM" id="Phobius"/>
    </source>
</evidence>
<keyword evidence="1" id="KW-0472">Membrane</keyword>
<comment type="caution">
    <text evidence="2">The sequence shown here is derived from an EMBL/GenBank/DDBJ whole genome shotgun (WGS) entry which is preliminary data.</text>
</comment>
<name>A0ABX5M7Q1_9PROT</name>
<dbReference type="EMBL" id="QICQ01000009">
    <property type="protein sequence ID" value="PXV82213.1"/>
    <property type="molecule type" value="Genomic_DNA"/>
</dbReference>
<keyword evidence="1" id="KW-0812">Transmembrane</keyword>
<protein>
    <submittedName>
        <fullName evidence="2">Uncharacterized protein</fullName>
    </submittedName>
</protein>
<accession>A0ABX5M7Q1</accession>
<feature type="transmembrane region" description="Helical" evidence="1">
    <location>
        <begin position="102"/>
        <end position="120"/>
    </location>
</feature>
<proteinExistence type="predicted"/>
<evidence type="ECO:0000313" key="3">
    <source>
        <dbReference type="Proteomes" id="UP000247780"/>
    </source>
</evidence>
<dbReference type="Proteomes" id="UP000247780">
    <property type="component" value="Unassembled WGS sequence"/>
</dbReference>